<feature type="transmembrane region" description="Helical" evidence="1">
    <location>
        <begin position="64"/>
        <end position="90"/>
    </location>
</feature>
<gene>
    <name evidence="2" type="ORF">ENF18_06930</name>
</gene>
<name>A0A7C0ZLQ5_UNCW3</name>
<organism evidence="2">
    <name type="scientific">candidate division WOR-3 bacterium</name>
    <dbReference type="NCBI Taxonomy" id="2052148"/>
    <lineage>
        <taxon>Bacteria</taxon>
        <taxon>Bacteria division WOR-3</taxon>
    </lineage>
</organism>
<dbReference type="AlphaFoldDB" id="A0A7C0ZLQ5"/>
<protein>
    <recommendedName>
        <fullName evidence="3">HAMP domain-containing protein</fullName>
    </recommendedName>
</protein>
<keyword evidence="1" id="KW-0812">Transmembrane</keyword>
<evidence type="ECO:0000313" key="2">
    <source>
        <dbReference type="EMBL" id="HDI83504.1"/>
    </source>
</evidence>
<keyword evidence="1" id="KW-1133">Transmembrane helix</keyword>
<dbReference type="Proteomes" id="UP000885847">
    <property type="component" value="Unassembled WGS sequence"/>
</dbReference>
<comment type="caution">
    <text evidence="2">The sequence shown here is derived from an EMBL/GenBank/DDBJ whole genome shotgun (WGS) entry which is preliminary data.</text>
</comment>
<evidence type="ECO:0000256" key="1">
    <source>
        <dbReference type="SAM" id="Phobius"/>
    </source>
</evidence>
<sequence>MVDRRKGFPLKKTFKFRLSLFIITITLLLFLLLTFILSIFYQWLFIKKGFLVLGQTGEFLSSAIQNAIVSLLIVIAVFLIGIYVIILYIAKRFTGPILRMERYVKEMSASGEIEPLKFRATDEPVLHSISEGINAIAHRLERYHKLLKEVLTYLDEGKGDRAQILEKIRREIEE</sequence>
<accession>A0A7C0ZLQ5</accession>
<dbReference type="EMBL" id="DQWE01000329">
    <property type="protein sequence ID" value="HDI83504.1"/>
    <property type="molecule type" value="Genomic_DNA"/>
</dbReference>
<proteinExistence type="predicted"/>
<keyword evidence="1" id="KW-0472">Membrane</keyword>
<evidence type="ECO:0008006" key="3">
    <source>
        <dbReference type="Google" id="ProtNLM"/>
    </source>
</evidence>
<feature type="transmembrane region" description="Helical" evidence="1">
    <location>
        <begin position="20"/>
        <end position="44"/>
    </location>
</feature>
<reference evidence="2" key="1">
    <citation type="journal article" date="2020" name="mSystems">
        <title>Genome- and Community-Level Interaction Insights into Carbon Utilization and Element Cycling Functions of Hydrothermarchaeota in Hydrothermal Sediment.</title>
        <authorList>
            <person name="Zhou Z."/>
            <person name="Liu Y."/>
            <person name="Xu W."/>
            <person name="Pan J."/>
            <person name="Luo Z.H."/>
            <person name="Li M."/>
        </authorList>
    </citation>
    <scope>NUCLEOTIDE SEQUENCE [LARGE SCALE GENOMIC DNA]</scope>
    <source>
        <strain evidence="2">HyVt-102</strain>
    </source>
</reference>
<dbReference type="Gene3D" id="6.10.340.10">
    <property type="match status" value="1"/>
</dbReference>